<evidence type="ECO:0000259" key="8">
    <source>
        <dbReference type="PROSITE" id="PS51826"/>
    </source>
</evidence>
<geneLocation type="plasmid" evidence="9">
    <name>unnamed</name>
</geneLocation>
<evidence type="ECO:0000256" key="3">
    <source>
        <dbReference type="ARBA" id="ARBA00022679"/>
    </source>
</evidence>
<dbReference type="eggNOG" id="arCOG01706">
    <property type="taxonomic scope" value="Archaea"/>
</dbReference>
<feature type="region of interest" description="Disordered" evidence="6">
    <location>
        <begin position="82"/>
        <end position="140"/>
    </location>
</feature>
<keyword evidence="4" id="KW-0450">Lipoyl</keyword>
<reference evidence="9 10" key="1">
    <citation type="submission" date="2014-01" db="EMBL/GenBank/DDBJ databases">
        <authorList>
            <consortium name="DOE Joint Genome Institute"/>
            <person name="Anderson I."/>
            <person name="Huntemann M."/>
            <person name="Han J."/>
            <person name="Chen A."/>
            <person name="Kyrpides N."/>
            <person name="Mavromatis K."/>
            <person name="Markowitz V."/>
            <person name="Palaniappan K."/>
            <person name="Ivanova N."/>
            <person name="Schaumberg A."/>
            <person name="Pati A."/>
            <person name="Liolios K."/>
            <person name="Nordberg H.P."/>
            <person name="Cantor M.N."/>
            <person name="Hua S.X."/>
            <person name="Woyke T."/>
        </authorList>
    </citation>
    <scope>NUCLEOTIDE SEQUENCE [LARGE SCALE GENOMIC DNA]</scope>
    <source>
        <strain evidence="9 10">XH-48</strain>
        <plasmid evidence="10">4</plasmid>
    </source>
</reference>
<comment type="cofactor">
    <cofactor evidence="1">
        <name>(R)-lipoate</name>
        <dbReference type="ChEBI" id="CHEBI:83088"/>
    </cofactor>
</comment>
<evidence type="ECO:0000256" key="5">
    <source>
        <dbReference type="ARBA" id="ARBA00023315"/>
    </source>
</evidence>
<dbReference type="AlphaFoldDB" id="W0JYR5"/>
<name>W0JYR5_9EURY</name>
<dbReference type="Gene3D" id="2.40.50.100">
    <property type="match status" value="1"/>
</dbReference>
<sequence>MVRTAFELPDVGEGVAEGELVTWLVDTDERVAEDQPIAEVETDKALVEIPAAYDGVIAERRASEGDVIQVGEVFVVFDVDETDSAEESASSTESAPETDQVEEPEPSNGTETAIDADAGRGESGVADSSGTAESDVTVSDGRVFAPPSVRALAREEGVELAAVRRQVGATDRRLTESDVYAVADGRVESEERTPQRGSDSTEAPSAKQESDSSAPDRVESESASIPTDRTADAGRGRTLAMPATRRLARENDVDINDVPASQRRDGAPFVTPDDVEQYGQGDASASTATSETETSPDTSGQPRPGARIPYTGVRRTIGEKMATSKYTAPHVSHHDEVDVSELVEARSRLKPEAQARETKLTYMPFAVKAVVAGLKEVPAINAELDEENEEIVLHDEYNIGIAVASDAGLMVPVIKNADQKGLLELADEISDKAARARDRSIGLEEMQGGTFTITNVGAVGGEYASPIINHPEAGILALGSLKERPWAEDGEIVARETLPISMSVDHRIVDGAEAARFTNEVKRYLNNPELLLLE</sequence>
<keyword evidence="5" id="KW-0012">Acyltransferase</keyword>
<dbReference type="Pfam" id="PF00364">
    <property type="entry name" value="Biotin_lipoyl"/>
    <property type="match status" value="1"/>
</dbReference>
<dbReference type="GO" id="GO:0016407">
    <property type="term" value="F:acetyltransferase activity"/>
    <property type="evidence" value="ECO:0007669"/>
    <property type="project" value="TreeGrafter"/>
</dbReference>
<feature type="compositionally biased region" description="Basic and acidic residues" evidence="6">
    <location>
        <begin position="208"/>
        <end position="220"/>
    </location>
</feature>
<evidence type="ECO:0000256" key="4">
    <source>
        <dbReference type="ARBA" id="ARBA00022823"/>
    </source>
</evidence>
<dbReference type="Pfam" id="PF00198">
    <property type="entry name" value="2-oxoacid_dh"/>
    <property type="match status" value="1"/>
</dbReference>
<dbReference type="Pfam" id="PF02817">
    <property type="entry name" value="E3_binding"/>
    <property type="match status" value="1"/>
</dbReference>
<gene>
    <name evidence="9" type="ORF">HALLA_19840</name>
</gene>
<comment type="similarity">
    <text evidence="2">Belongs to the 2-oxoacid dehydrogenase family.</text>
</comment>
<dbReference type="Gene3D" id="4.10.320.10">
    <property type="entry name" value="E3-binding domain"/>
    <property type="match status" value="2"/>
</dbReference>
<dbReference type="Proteomes" id="UP000019024">
    <property type="component" value="Plasmid unnamed3"/>
</dbReference>
<feature type="region of interest" description="Disordered" evidence="6">
    <location>
        <begin position="180"/>
        <end position="309"/>
    </location>
</feature>
<dbReference type="CDD" id="cd06849">
    <property type="entry name" value="lipoyl_domain"/>
    <property type="match status" value="1"/>
</dbReference>
<dbReference type="InterPro" id="IPR004167">
    <property type="entry name" value="PSBD"/>
</dbReference>
<feature type="compositionally biased region" description="Polar residues" evidence="6">
    <location>
        <begin position="126"/>
        <end position="137"/>
    </location>
</feature>
<organism evidence="9 10">
    <name type="scientific">Halostagnicola larsenii XH-48</name>
    <dbReference type="NCBI Taxonomy" id="797299"/>
    <lineage>
        <taxon>Archaea</taxon>
        <taxon>Methanobacteriati</taxon>
        <taxon>Methanobacteriota</taxon>
        <taxon>Stenosarchaea group</taxon>
        <taxon>Halobacteria</taxon>
        <taxon>Halobacteriales</taxon>
        <taxon>Natrialbaceae</taxon>
        <taxon>Halostagnicola</taxon>
    </lineage>
</organism>
<keyword evidence="9" id="KW-0614">Plasmid</keyword>
<dbReference type="GO" id="GO:0005737">
    <property type="term" value="C:cytoplasm"/>
    <property type="evidence" value="ECO:0007669"/>
    <property type="project" value="TreeGrafter"/>
</dbReference>
<dbReference type="HOGENOM" id="CLU_016733_10_0_2"/>
<proteinExistence type="inferred from homology"/>
<evidence type="ECO:0000256" key="2">
    <source>
        <dbReference type="ARBA" id="ARBA00007317"/>
    </source>
</evidence>
<feature type="compositionally biased region" description="Low complexity" evidence="6">
    <location>
        <begin position="282"/>
        <end position="299"/>
    </location>
</feature>
<dbReference type="PATRIC" id="fig|797299.3.peg.3835"/>
<feature type="compositionally biased region" description="Low complexity" evidence="6">
    <location>
        <begin position="87"/>
        <end position="98"/>
    </location>
</feature>
<dbReference type="PROSITE" id="PS51826">
    <property type="entry name" value="PSBD"/>
    <property type="match status" value="1"/>
</dbReference>
<dbReference type="OrthoDB" id="56234at2157"/>
<dbReference type="InterPro" id="IPR036625">
    <property type="entry name" value="E3-bd_dom_sf"/>
</dbReference>
<dbReference type="InterPro" id="IPR050743">
    <property type="entry name" value="2-oxoacid_DH_E2_comp"/>
</dbReference>
<dbReference type="InterPro" id="IPR000089">
    <property type="entry name" value="Biotin_lipoyl"/>
</dbReference>
<dbReference type="GO" id="GO:0031405">
    <property type="term" value="F:lipoic acid binding"/>
    <property type="evidence" value="ECO:0007669"/>
    <property type="project" value="TreeGrafter"/>
</dbReference>
<dbReference type="InterPro" id="IPR023213">
    <property type="entry name" value="CAT-like_dom_sf"/>
</dbReference>
<dbReference type="InterPro" id="IPR001078">
    <property type="entry name" value="2-oxoacid_DH_actylTfrase"/>
</dbReference>
<dbReference type="EMBL" id="CP007058">
    <property type="protein sequence ID" value="AHG02153.1"/>
    <property type="molecule type" value="Genomic_DNA"/>
</dbReference>
<keyword evidence="10" id="KW-1185">Reference proteome</keyword>
<evidence type="ECO:0000313" key="10">
    <source>
        <dbReference type="Proteomes" id="UP000019024"/>
    </source>
</evidence>
<dbReference type="PROSITE" id="PS50968">
    <property type="entry name" value="BIOTINYL_LIPOYL"/>
    <property type="match status" value="1"/>
</dbReference>
<evidence type="ECO:0000313" key="9">
    <source>
        <dbReference type="EMBL" id="AHG02153.1"/>
    </source>
</evidence>
<dbReference type="SUPFAM" id="SSF51230">
    <property type="entry name" value="Single hybrid motif"/>
    <property type="match status" value="1"/>
</dbReference>
<dbReference type="Gene3D" id="3.30.559.10">
    <property type="entry name" value="Chloramphenicol acetyltransferase-like domain"/>
    <property type="match status" value="1"/>
</dbReference>
<feature type="domain" description="Lipoyl-binding" evidence="7">
    <location>
        <begin position="3"/>
        <end position="78"/>
    </location>
</feature>
<evidence type="ECO:0000256" key="1">
    <source>
        <dbReference type="ARBA" id="ARBA00001938"/>
    </source>
</evidence>
<keyword evidence="3" id="KW-0808">Transferase</keyword>
<accession>W0JYR5</accession>
<protein>
    <recommendedName>
        <fullName evidence="11">Branched-chain alpha-keto acid dehydrogenase subunit E2</fullName>
    </recommendedName>
</protein>
<dbReference type="FunFam" id="3.30.559.10:FF:000007">
    <property type="entry name" value="Dihydrolipoamide acetyltransferase component of pyruvate dehydrogenase complex"/>
    <property type="match status" value="1"/>
</dbReference>
<dbReference type="RefSeq" id="WP_049954971.1">
    <property type="nucleotide sequence ID" value="NZ_CP007058.1"/>
</dbReference>
<feature type="compositionally biased region" description="Basic and acidic residues" evidence="6">
    <location>
        <begin position="185"/>
        <end position="194"/>
    </location>
</feature>
<feature type="domain" description="Peripheral subunit-binding (PSBD)" evidence="8">
    <location>
        <begin position="239"/>
        <end position="279"/>
    </location>
</feature>
<evidence type="ECO:0000259" key="7">
    <source>
        <dbReference type="PROSITE" id="PS50968"/>
    </source>
</evidence>
<dbReference type="PANTHER" id="PTHR43178">
    <property type="entry name" value="DIHYDROLIPOAMIDE ACETYLTRANSFERASE COMPONENT OF PYRUVATE DEHYDROGENASE COMPLEX"/>
    <property type="match status" value="1"/>
</dbReference>
<dbReference type="PANTHER" id="PTHR43178:SF5">
    <property type="entry name" value="LIPOAMIDE ACYLTRANSFERASE COMPONENT OF BRANCHED-CHAIN ALPHA-KETO ACID DEHYDROGENASE COMPLEX, MITOCHONDRIAL"/>
    <property type="match status" value="1"/>
</dbReference>
<dbReference type="KEGG" id="hlr:HALLA_19840"/>
<dbReference type="SUPFAM" id="SSF52777">
    <property type="entry name" value="CoA-dependent acyltransferases"/>
    <property type="match status" value="1"/>
</dbReference>
<evidence type="ECO:0000256" key="6">
    <source>
        <dbReference type="SAM" id="MobiDB-lite"/>
    </source>
</evidence>
<dbReference type="GeneID" id="25147493"/>
<evidence type="ECO:0008006" key="11">
    <source>
        <dbReference type="Google" id="ProtNLM"/>
    </source>
</evidence>
<dbReference type="InterPro" id="IPR011053">
    <property type="entry name" value="Single_hybrid_motif"/>
</dbReference>